<dbReference type="PANTHER" id="PTHR12231:SF253">
    <property type="entry name" value="DPR-INTERACTING PROTEIN ETA, ISOFORM B-RELATED"/>
    <property type="match status" value="1"/>
</dbReference>
<dbReference type="GO" id="GO:0005886">
    <property type="term" value="C:plasma membrane"/>
    <property type="evidence" value="ECO:0007669"/>
    <property type="project" value="UniProtKB-SubCell"/>
</dbReference>
<feature type="domain" description="Ig-like" evidence="9">
    <location>
        <begin position="159"/>
        <end position="248"/>
    </location>
</feature>
<dbReference type="FunFam" id="2.60.40.10:FF:000328">
    <property type="entry name" value="CLUMA_CG000981, isoform A"/>
    <property type="match status" value="1"/>
</dbReference>
<dbReference type="InterPro" id="IPR003598">
    <property type="entry name" value="Ig_sub2"/>
</dbReference>
<dbReference type="PROSITE" id="PS50835">
    <property type="entry name" value="IG_LIKE"/>
    <property type="match status" value="3"/>
</dbReference>
<organism evidence="10 11">
    <name type="scientific">Artemia franciscana</name>
    <name type="common">Brine shrimp</name>
    <name type="synonym">Artemia sanfranciscana</name>
    <dbReference type="NCBI Taxonomy" id="6661"/>
    <lineage>
        <taxon>Eukaryota</taxon>
        <taxon>Metazoa</taxon>
        <taxon>Ecdysozoa</taxon>
        <taxon>Arthropoda</taxon>
        <taxon>Crustacea</taxon>
        <taxon>Branchiopoda</taxon>
        <taxon>Anostraca</taxon>
        <taxon>Artemiidae</taxon>
        <taxon>Artemia</taxon>
    </lineage>
</organism>
<dbReference type="AlphaFoldDB" id="A0AA88HBN5"/>
<keyword evidence="2" id="KW-1003">Cell membrane</keyword>
<evidence type="ECO:0000256" key="2">
    <source>
        <dbReference type="ARBA" id="ARBA00022475"/>
    </source>
</evidence>
<protein>
    <recommendedName>
        <fullName evidence="9">Ig-like domain-containing protein</fullName>
    </recommendedName>
</protein>
<keyword evidence="3" id="KW-0732">Signal</keyword>
<dbReference type="EMBL" id="JAVRJZ010000018">
    <property type="protein sequence ID" value="KAK2708458.1"/>
    <property type="molecule type" value="Genomic_DNA"/>
</dbReference>
<dbReference type="Proteomes" id="UP001187531">
    <property type="component" value="Unassembled WGS sequence"/>
</dbReference>
<feature type="domain" description="Ig-like" evidence="9">
    <location>
        <begin position="253"/>
        <end position="345"/>
    </location>
</feature>
<evidence type="ECO:0000256" key="8">
    <source>
        <dbReference type="ARBA" id="ARBA00023319"/>
    </source>
</evidence>
<evidence type="ECO:0000256" key="3">
    <source>
        <dbReference type="ARBA" id="ARBA00022729"/>
    </source>
</evidence>
<feature type="domain" description="Ig-like" evidence="9">
    <location>
        <begin position="57"/>
        <end position="149"/>
    </location>
</feature>
<dbReference type="InterPro" id="IPR036179">
    <property type="entry name" value="Ig-like_dom_sf"/>
</dbReference>
<sequence>MFTSSSEMTSDTMLMVPFVILLLVDLTLVKCSIMAGTKRKHRSSDDNARENSVFVLPTFEEQVPNVTVSVGRDASLPCVVDNLGNYKVAWVRADTQTILTIHSKTISRNPRISLAHGSHRHWFLKIKSVDESDRGWYMCQINTDPIRSSLGYLEVKVPPKILPGETGAETAVREGMNATLICKAHGQPEPKISWKREDNTAFMYNGVPVTSIDGESLTIQKVSRLHMGAFLCIASNGVPPMVSQRMVLKVQFPPMVMVPSQLEGVPLGREVILECHVEAYPKAILYWTNGRGDMIISSDRYEIIQIEDMYTIFMRLKIRNITNRDFGTYRCVARNSLGESDGAIKLYEIILPTQPSTTKDFVTAEVTFHEVSKGQDESIEKKSKRKKWKEGKTNPGRNRKENVIDMIYEEDLTTKIEYGWLGNISSDGRKLSLTRGFHVILYASLRLYFQCLL</sequence>
<proteinExistence type="predicted"/>
<dbReference type="InterPro" id="IPR003599">
    <property type="entry name" value="Ig_sub"/>
</dbReference>
<evidence type="ECO:0000256" key="4">
    <source>
        <dbReference type="ARBA" id="ARBA00022737"/>
    </source>
</evidence>
<gene>
    <name evidence="10" type="ORF">QYM36_014162</name>
</gene>
<keyword evidence="5" id="KW-0472">Membrane</keyword>
<comment type="caution">
    <text evidence="10">The sequence shown here is derived from an EMBL/GenBank/DDBJ whole genome shotgun (WGS) entry which is preliminary data.</text>
</comment>
<evidence type="ECO:0000313" key="11">
    <source>
        <dbReference type="Proteomes" id="UP001187531"/>
    </source>
</evidence>
<dbReference type="FunFam" id="2.60.40.10:FF:000376">
    <property type="entry name" value="CLUMA_CG000981, isoform A"/>
    <property type="match status" value="1"/>
</dbReference>
<dbReference type="GO" id="GO:0043005">
    <property type="term" value="C:neuron projection"/>
    <property type="evidence" value="ECO:0007669"/>
    <property type="project" value="TreeGrafter"/>
</dbReference>
<dbReference type="InterPro" id="IPR051170">
    <property type="entry name" value="Neural/epithelial_adhesion"/>
</dbReference>
<dbReference type="InterPro" id="IPR007110">
    <property type="entry name" value="Ig-like_dom"/>
</dbReference>
<reference evidence="10" key="1">
    <citation type="submission" date="2023-07" db="EMBL/GenBank/DDBJ databases">
        <title>Chromosome-level genome assembly of Artemia franciscana.</title>
        <authorList>
            <person name="Jo E."/>
        </authorList>
    </citation>
    <scope>NUCLEOTIDE SEQUENCE</scope>
    <source>
        <tissue evidence="10">Whole body</tissue>
    </source>
</reference>
<keyword evidence="7" id="KW-0325">Glycoprotein</keyword>
<dbReference type="Pfam" id="PF07686">
    <property type="entry name" value="V-set"/>
    <property type="match status" value="1"/>
</dbReference>
<dbReference type="SMART" id="SM00408">
    <property type="entry name" value="IGc2"/>
    <property type="match status" value="3"/>
</dbReference>
<dbReference type="SUPFAM" id="SSF48726">
    <property type="entry name" value="Immunoglobulin"/>
    <property type="match status" value="3"/>
</dbReference>
<dbReference type="InterPro" id="IPR013783">
    <property type="entry name" value="Ig-like_fold"/>
</dbReference>
<keyword evidence="11" id="KW-1185">Reference proteome</keyword>
<comment type="subcellular location">
    <subcellularLocation>
        <location evidence="1">Cell membrane</location>
    </subcellularLocation>
</comment>
<keyword evidence="8" id="KW-0393">Immunoglobulin domain</keyword>
<name>A0AA88HBN5_ARTSF</name>
<evidence type="ECO:0000256" key="5">
    <source>
        <dbReference type="ARBA" id="ARBA00023136"/>
    </source>
</evidence>
<evidence type="ECO:0000259" key="9">
    <source>
        <dbReference type="PROSITE" id="PS50835"/>
    </source>
</evidence>
<evidence type="ECO:0000256" key="6">
    <source>
        <dbReference type="ARBA" id="ARBA00023157"/>
    </source>
</evidence>
<dbReference type="SMART" id="SM00409">
    <property type="entry name" value="IG"/>
    <property type="match status" value="3"/>
</dbReference>
<evidence type="ECO:0000313" key="10">
    <source>
        <dbReference type="EMBL" id="KAK2708458.1"/>
    </source>
</evidence>
<dbReference type="PANTHER" id="PTHR12231">
    <property type="entry name" value="CTX-RELATED TYPE I TRANSMEMBRANE PROTEIN"/>
    <property type="match status" value="1"/>
</dbReference>
<keyword evidence="6" id="KW-1015">Disulfide bond</keyword>
<evidence type="ECO:0000256" key="1">
    <source>
        <dbReference type="ARBA" id="ARBA00004236"/>
    </source>
</evidence>
<dbReference type="Gene3D" id="2.60.40.10">
    <property type="entry name" value="Immunoglobulins"/>
    <property type="match status" value="3"/>
</dbReference>
<accession>A0AA88HBN5</accession>
<dbReference type="InterPro" id="IPR013106">
    <property type="entry name" value="Ig_V-set"/>
</dbReference>
<keyword evidence="4" id="KW-0677">Repeat</keyword>
<dbReference type="Pfam" id="PF13927">
    <property type="entry name" value="Ig_3"/>
    <property type="match status" value="2"/>
</dbReference>
<evidence type="ECO:0000256" key="7">
    <source>
        <dbReference type="ARBA" id="ARBA00023180"/>
    </source>
</evidence>